<organism evidence="1 2">
    <name type="scientific">Phialocephala subalpina</name>
    <dbReference type="NCBI Taxonomy" id="576137"/>
    <lineage>
        <taxon>Eukaryota</taxon>
        <taxon>Fungi</taxon>
        <taxon>Dikarya</taxon>
        <taxon>Ascomycota</taxon>
        <taxon>Pezizomycotina</taxon>
        <taxon>Leotiomycetes</taxon>
        <taxon>Helotiales</taxon>
        <taxon>Mollisiaceae</taxon>
        <taxon>Phialocephala</taxon>
        <taxon>Phialocephala fortinii species complex</taxon>
    </lineage>
</organism>
<proteinExistence type="predicted"/>
<dbReference type="EMBL" id="FJOG01000003">
    <property type="protein sequence ID" value="CZR52915.1"/>
    <property type="molecule type" value="Genomic_DNA"/>
</dbReference>
<dbReference type="SUPFAM" id="SSF56112">
    <property type="entry name" value="Protein kinase-like (PK-like)"/>
    <property type="match status" value="1"/>
</dbReference>
<dbReference type="InterPro" id="IPR011009">
    <property type="entry name" value="Kinase-like_dom_sf"/>
</dbReference>
<dbReference type="AlphaFoldDB" id="A0A1L7WJG0"/>
<sequence>MFLASGNWNPLAPSSDNALNPLFGLLDSVLSLSVGLSVAGSVCSKVALEAALDEVGSVLVTGVRLRSWHKVFCARDKREEYGVGRHLEEMVGLCGPFPKSLLEKGDEQLVKEAFDEGGYLKINKLGKVVGLEQRCASVDPKERSKFVAFIKRILVLDPEKRPRAKKLLKDEWLKHNYDEDVSPFEPAALKPVARKPVAHKPVAHKPVAHKPVAHKPVAYKTVAHP</sequence>
<dbReference type="Proteomes" id="UP000184330">
    <property type="component" value="Unassembled WGS sequence"/>
</dbReference>
<name>A0A1L7WJG0_9HELO</name>
<protein>
    <recommendedName>
        <fullName evidence="3">Protein kinase domain-containing protein</fullName>
    </recommendedName>
</protein>
<evidence type="ECO:0000313" key="1">
    <source>
        <dbReference type="EMBL" id="CZR52915.1"/>
    </source>
</evidence>
<reference evidence="1 2" key="1">
    <citation type="submission" date="2016-03" db="EMBL/GenBank/DDBJ databases">
        <authorList>
            <person name="Ploux O."/>
        </authorList>
    </citation>
    <scope>NUCLEOTIDE SEQUENCE [LARGE SCALE GENOMIC DNA]</scope>
    <source>
        <strain evidence="1 2">UAMH 11012</strain>
    </source>
</reference>
<evidence type="ECO:0008006" key="3">
    <source>
        <dbReference type="Google" id="ProtNLM"/>
    </source>
</evidence>
<evidence type="ECO:0000313" key="2">
    <source>
        <dbReference type="Proteomes" id="UP000184330"/>
    </source>
</evidence>
<keyword evidence="2" id="KW-1185">Reference proteome</keyword>
<dbReference type="Gene3D" id="1.10.510.10">
    <property type="entry name" value="Transferase(Phosphotransferase) domain 1"/>
    <property type="match status" value="1"/>
</dbReference>
<dbReference type="STRING" id="576137.A0A1L7WJG0"/>
<accession>A0A1L7WJG0</accession>
<dbReference type="OrthoDB" id="5979581at2759"/>
<gene>
    <name evidence="1" type="ORF">PAC_02792</name>
</gene>